<gene>
    <name evidence="1" type="ORF">ARMGADRAFT_536230</name>
</gene>
<protein>
    <submittedName>
        <fullName evidence="1">Uncharacterized protein</fullName>
    </submittedName>
</protein>
<accession>A0A2H3DBI0</accession>
<proteinExistence type="predicted"/>
<reference evidence="2" key="1">
    <citation type="journal article" date="2017" name="Nat. Ecol. Evol.">
        <title>Genome expansion and lineage-specific genetic innovations in the forest pathogenic fungi Armillaria.</title>
        <authorList>
            <person name="Sipos G."/>
            <person name="Prasanna A.N."/>
            <person name="Walter M.C."/>
            <person name="O'Connor E."/>
            <person name="Balint B."/>
            <person name="Krizsan K."/>
            <person name="Kiss B."/>
            <person name="Hess J."/>
            <person name="Varga T."/>
            <person name="Slot J."/>
            <person name="Riley R."/>
            <person name="Boka B."/>
            <person name="Rigling D."/>
            <person name="Barry K."/>
            <person name="Lee J."/>
            <person name="Mihaltcheva S."/>
            <person name="LaButti K."/>
            <person name="Lipzen A."/>
            <person name="Waldron R."/>
            <person name="Moloney N.M."/>
            <person name="Sperisen C."/>
            <person name="Kredics L."/>
            <person name="Vagvoelgyi C."/>
            <person name="Patrignani A."/>
            <person name="Fitzpatrick D."/>
            <person name="Nagy I."/>
            <person name="Doyle S."/>
            <person name="Anderson J.B."/>
            <person name="Grigoriev I.V."/>
            <person name="Gueldener U."/>
            <person name="Muensterkoetter M."/>
            <person name="Nagy L.G."/>
        </authorList>
    </citation>
    <scope>NUCLEOTIDE SEQUENCE [LARGE SCALE GENOMIC DNA]</scope>
    <source>
        <strain evidence="2">Ar21-2</strain>
    </source>
</reference>
<sequence>MFLSGIKTEQPTRCLRLWKQYRINLILVGTSLYGHPELATVLGLSLLYNDKVEVAFLGTYGLSDGLVEHTDGTCETSSCTDGPNDRVQGLGGESAVLVHAALTPQRYSCHTVQESLHRLTGHAINAKVIDHSIEEVFQVWEEIKVYLTGDGTICWRDDI</sequence>
<organism evidence="1 2">
    <name type="scientific">Armillaria gallica</name>
    <name type="common">Bulbous honey fungus</name>
    <name type="synonym">Armillaria bulbosa</name>
    <dbReference type="NCBI Taxonomy" id="47427"/>
    <lineage>
        <taxon>Eukaryota</taxon>
        <taxon>Fungi</taxon>
        <taxon>Dikarya</taxon>
        <taxon>Basidiomycota</taxon>
        <taxon>Agaricomycotina</taxon>
        <taxon>Agaricomycetes</taxon>
        <taxon>Agaricomycetidae</taxon>
        <taxon>Agaricales</taxon>
        <taxon>Marasmiineae</taxon>
        <taxon>Physalacriaceae</taxon>
        <taxon>Armillaria</taxon>
    </lineage>
</organism>
<evidence type="ECO:0000313" key="1">
    <source>
        <dbReference type="EMBL" id="PBK86437.1"/>
    </source>
</evidence>
<keyword evidence="2" id="KW-1185">Reference proteome</keyword>
<dbReference type="AlphaFoldDB" id="A0A2H3DBI0"/>
<dbReference type="InParanoid" id="A0A2H3DBI0"/>
<evidence type="ECO:0000313" key="2">
    <source>
        <dbReference type="Proteomes" id="UP000217790"/>
    </source>
</evidence>
<name>A0A2H3DBI0_ARMGA</name>
<dbReference type="Proteomes" id="UP000217790">
    <property type="component" value="Unassembled WGS sequence"/>
</dbReference>
<dbReference type="EMBL" id="KZ293684">
    <property type="protein sequence ID" value="PBK86437.1"/>
    <property type="molecule type" value="Genomic_DNA"/>
</dbReference>